<name>D6TKJ1_KTERA</name>
<gene>
    <name evidence="1" type="ORF">Krac_7583</name>
</gene>
<accession>D6TKJ1</accession>
<evidence type="ECO:0000313" key="2">
    <source>
        <dbReference type="Proteomes" id="UP000004508"/>
    </source>
</evidence>
<reference evidence="1 2" key="1">
    <citation type="journal article" date="2011" name="Stand. Genomic Sci.">
        <title>Non-contiguous finished genome sequence and contextual data of the filamentous soil bacterium Ktedonobacter racemifer type strain (SOSP1-21).</title>
        <authorList>
            <person name="Chang Y.J."/>
            <person name="Land M."/>
            <person name="Hauser L."/>
            <person name="Chertkov O."/>
            <person name="Del Rio T.G."/>
            <person name="Nolan M."/>
            <person name="Copeland A."/>
            <person name="Tice H."/>
            <person name="Cheng J.F."/>
            <person name="Lucas S."/>
            <person name="Han C."/>
            <person name="Goodwin L."/>
            <person name="Pitluck S."/>
            <person name="Ivanova N."/>
            <person name="Ovchinikova G."/>
            <person name="Pati A."/>
            <person name="Chen A."/>
            <person name="Palaniappan K."/>
            <person name="Mavromatis K."/>
            <person name="Liolios K."/>
            <person name="Brettin T."/>
            <person name="Fiebig A."/>
            <person name="Rohde M."/>
            <person name="Abt B."/>
            <person name="Goker M."/>
            <person name="Detter J.C."/>
            <person name="Woyke T."/>
            <person name="Bristow J."/>
            <person name="Eisen J.A."/>
            <person name="Markowitz V."/>
            <person name="Hugenholtz P."/>
            <person name="Kyrpides N.C."/>
            <person name="Klenk H.P."/>
            <person name="Lapidus A."/>
        </authorList>
    </citation>
    <scope>NUCLEOTIDE SEQUENCE [LARGE SCALE GENOMIC DNA]</scope>
    <source>
        <strain evidence="2">DSM 44963</strain>
    </source>
</reference>
<proteinExistence type="predicted"/>
<dbReference type="Proteomes" id="UP000004508">
    <property type="component" value="Unassembled WGS sequence"/>
</dbReference>
<dbReference type="eggNOG" id="COG1705">
    <property type="taxonomic scope" value="Bacteria"/>
</dbReference>
<dbReference type="AlphaFoldDB" id="D6TKJ1"/>
<protein>
    <submittedName>
        <fullName evidence="1">Uncharacterized protein</fullName>
    </submittedName>
</protein>
<evidence type="ECO:0000313" key="1">
    <source>
        <dbReference type="EMBL" id="EFH86291.1"/>
    </source>
</evidence>
<sequence>MSRLINLVGLVLIIGALTLGLAWYSSSPLVKRVEASGNTASAGVVRTSSDVASILGTPTISAAFIDQVLAHYGSSAAGTGKALYEDGGMYGIDPAFALAFFWHESTFGLYGAAHATKSLGNIICTPGYPSCIGRFRAYSSWEAGYLDWFRLLKSEYIPRGLTTVDTIIPVYAPGSENNVPAYVSAVKQMVAALRSGRMEVA</sequence>
<dbReference type="EMBL" id="ADVG01000002">
    <property type="protein sequence ID" value="EFH86291.1"/>
    <property type="molecule type" value="Genomic_DNA"/>
</dbReference>
<comment type="caution">
    <text evidence="1">The sequence shown here is derived from an EMBL/GenBank/DDBJ whole genome shotgun (WGS) entry which is preliminary data.</text>
</comment>
<dbReference type="RefSeq" id="WP_007910481.1">
    <property type="nucleotide sequence ID" value="NZ_ADVG01000002.1"/>
</dbReference>
<organism evidence="1 2">
    <name type="scientific">Ktedonobacter racemifer DSM 44963</name>
    <dbReference type="NCBI Taxonomy" id="485913"/>
    <lineage>
        <taxon>Bacteria</taxon>
        <taxon>Bacillati</taxon>
        <taxon>Chloroflexota</taxon>
        <taxon>Ktedonobacteria</taxon>
        <taxon>Ktedonobacterales</taxon>
        <taxon>Ktedonobacteraceae</taxon>
        <taxon>Ktedonobacter</taxon>
    </lineage>
</organism>
<dbReference type="InParanoid" id="D6TKJ1"/>
<dbReference type="STRING" id="485913.Krac_7583"/>
<dbReference type="OrthoDB" id="144170at2"/>
<keyword evidence="2" id="KW-1185">Reference proteome</keyword>